<dbReference type="Gramene" id="LPERR12G11050.1">
    <property type="protein sequence ID" value="LPERR12G11050.1"/>
    <property type="gene ID" value="LPERR12G11050"/>
</dbReference>
<proteinExistence type="predicted"/>
<dbReference type="HOGENOM" id="CLU_2870836_0_0_1"/>
<reference evidence="2" key="2">
    <citation type="submission" date="2013-12" db="EMBL/GenBank/DDBJ databases">
        <authorList>
            <person name="Yu Y."/>
            <person name="Lee S."/>
            <person name="de Baynast K."/>
            <person name="Wissotski M."/>
            <person name="Liu L."/>
            <person name="Talag J."/>
            <person name="Goicoechea J."/>
            <person name="Angelova A."/>
            <person name="Jetty R."/>
            <person name="Kudrna D."/>
            <person name="Golser W."/>
            <person name="Rivera L."/>
            <person name="Zhang J."/>
            <person name="Wing R."/>
        </authorList>
    </citation>
    <scope>NUCLEOTIDE SEQUENCE</scope>
</reference>
<name>A0A0D9XZN8_9ORYZ</name>
<evidence type="ECO:0000313" key="2">
    <source>
        <dbReference type="Proteomes" id="UP000032180"/>
    </source>
</evidence>
<reference evidence="1" key="3">
    <citation type="submission" date="2015-04" db="UniProtKB">
        <authorList>
            <consortium name="EnsemblPlants"/>
        </authorList>
    </citation>
    <scope>IDENTIFICATION</scope>
</reference>
<protein>
    <submittedName>
        <fullName evidence="1">Uncharacterized protein</fullName>
    </submittedName>
</protein>
<reference evidence="1 2" key="1">
    <citation type="submission" date="2012-08" db="EMBL/GenBank/DDBJ databases">
        <title>Oryza genome evolution.</title>
        <authorList>
            <person name="Wing R.A."/>
        </authorList>
    </citation>
    <scope>NUCLEOTIDE SEQUENCE</scope>
</reference>
<dbReference type="EnsemblPlants" id="LPERR12G11050.1">
    <property type="protein sequence ID" value="LPERR12G11050.1"/>
    <property type="gene ID" value="LPERR12G11050"/>
</dbReference>
<accession>A0A0D9XZN8</accession>
<dbReference type="STRING" id="77586.A0A0D9XZN8"/>
<dbReference type="Proteomes" id="UP000032180">
    <property type="component" value="Chromosome 12"/>
</dbReference>
<keyword evidence="2" id="KW-1185">Reference proteome</keyword>
<sequence length="64" mass="7380">MKLLLEGIEDKDRLVQYLPAWLSVVGQAVGLKIPLELYGLELNLLIWTALEYAERYLKTHLLPD</sequence>
<dbReference type="AlphaFoldDB" id="A0A0D9XZN8"/>
<organism evidence="1 2">
    <name type="scientific">Leersia perrieri</name>
    <dbReference type="NCBI Taxonomy" id="77586"/>
    <lineage>
        <taxon>Eukaryota</taxon>
        <taxon>Viridiplantae</taxon>
        <taxon>Streptophyta</taxon>
        <taxon>Embryophyta</taxon>
        <taxon>Tracheophyta</taxon>
        <taxon>Spermatophyta</taxon>
        <taxon>Magnoliopsida</taxon>
        <taxon>Liliopsida</taxon>
        <taxon>Poales</taxon>
        <taxon>Poaceae</taxon>
        <taxon>BOP clade</taxon>
        <taxon>Oryzoideae</taxon>
        <taxon>Oryzeae</taxon>
        <taxon>Oryzinae</taxon>
        <taxon>Leersia</taxon>
    </lineage>
</organism>
<evidence type="ECO:0000313" key="1">
    <source>
        <dbReference type="EnsemblPlants" id="LPERR12G11050.1"/>
    </source>
</evidence>